<keyword evidence="1" id="KW-0863">Zinc-finger</keyword>
<dbReference type="PROSITE" id="PS50157">
    <property type="entry name" value="ZINC_FINGER_C2H2_2"/>
    <property type="match status" value="1"/>
</dbReference>
<organism evidence="4 5">
    <name type="scientific">Ceratobasidium theobromae</name>
    <dbReference type="NCBI Taxonomy" id="1582974"/>
    <lineage>
        <taxon>Eukaryota</taxon>
        <taxon>Fungi</taxon>
        <taxon>Dikarya</taxon>
        <taxon>Basidiomycota</taxon>
        <taxon>Agaricomycotina</taxon>
        <taxon>Agaricomycetes</taxon>
        <taxon>Cantharellales</taxon>
        <taxon>Ceratobasidiaceae</taxon>
        <taxon>Ceratobasidium</taxon>
    </lineage>
</organism>
<feature type="compositionally biased region" description="Basic and acidic residues" evidence="2">
    <location>
        <begin position="281"/>
        <end position="290"/>
    </location>
</feature>
<feature type="region of interest" description="Disordered" evidence="2">
    <location>
        <begin position="247"/>
        <end position="333"/>
    </location>
</feature>
<feature type="domain" description="C2H2-type" evidence="3">
    <location>
        <begin position="209"/>
        <end position="236"/>
    </location>
</feature>
<feature type="region of interest" description="Disordered" evidence="2">
    <location>
        <begin position="1"/>
        <end position="136"/>
    </location>
</feature>
<feature type="compositionally biased region" description="Polar residues" evidence="2">
    <location>
        <begin position="543"/>
        <end position="558"/>
    </location>
</feature>
<sequence length="558" mass="59493">MDPSPQGYRSGKRATGSGSGADSDSDPANNDTKDTSDKVLGKRRARTPPGSAPEPKEGEDSLSDADADWEPEDAFELAPKFVRLESEPQEESEQQSSSQPGPSTTRGARGLKPVARRPPRTRSSGREGSPVDYDALPNEAPRFTCGWVPLEHPVNPPCIESCTRLSDLRRHQRPHFEIDLKYAKEHLGDDGIAKAQAAIDKCAGRGQSYACEFCGRVYSRLDAVARHRQQPQGKQCNIIYKRMRAAERNRARESQELGPEIDKDVEKDVEKDTGTEENDEDKEREKKTDMSDTTAASLPTANSGIEPSKQGTSEPHSSNNVTKAEVQDDFHAKVDAAADQARIKKDAAVAEGKADVEEAKATTASYLDHARSMVGTALDKAQQYVAAGQERLGATTTHSTAHVRNTGSEGPKSSGFTNTLTGAAVSALETTKGMIATAQAQLAATGQGVKASGKPHVEPTHTATQPHVDSAEVAKQAPSNPVISASTPNMISGATGTPKQVSPSTISYPVEPKTEAHHVTTEGGAPPPEKVDDKVVDKIADELTSTKITDVSAATTAH</sequence>
<proteinExistence type="predicted"/>
<evidence type="ECO:0000256" key="1">
    <source>
        <dbReference type="PROSITE-ProRule" id="PRU00042"/>
    </source>
</evidence>
<feature type="compositionally biased region" description="Polar residues" evidence="2">
    <location>
        <begin position="394"/>
        <end position="408"/>
    </location>
</feature>
<dbReference type="EMBL" id="SSOP01000110">
    <property type="protein sequence ID" value="KAB5591354.1"/>
    <property type="molecule type" value="Genomic_DNA"/>
</dbReference>
<feature type="compositionally biased region" description="Polar residues" evidence="2">
    <location>
        <begin position="291"/>
        <end position="322"/>
    </location>
</feature>
<feature type="compositionally biased region" description="Basic and acidic residues" evidence="2">
    <location>
        <begin position="31"/>
        <end position="40"/>
    </location>
</feature>
<accession>A0A5N5QI65</accession>
<feature type="region of interest" description="Disordered" evidence="2">
    <location>
        <begin position="393"/>
        <end position="417"/>
    </location>
</feature>
<keyword evidence="5" id="KW-1185">Reference proteome</keyword>
<evidence type="ECO:0000313" key="4">
    <source>
        <dbReference type="EMBL" id="KAB5591354.1"/>
    </source>
</evidence>
<feature type="compositionally biased region" description="Acidic residues" evidence="2">
    <location>
        <begin position="60"/>
        <end position="75"/>
    </location>
</feature>
<evidence type="ECO:0000256" key="2">
    <source>
        <dbReference type="SAM" id="MobiDB-lite"/>
    </source>
</evidence>
<gene>
    <name evidence="4" type="ORF">CTheo_5227</name>
</gene>
<feature type="region of interest" description="Disordered" evidence="2">
    <location>
        <begin position="447"/>
        <end position="558"/>
    </location>
</feature>
<feature type="compositionally biased region" description="Polar residues" evidence="2">
    <location>
        <begin position="477"/>
        <end position="507"/>
    </location>
</feature>
<dbReference type="OrthoDB" id="8922241at2759"/>
<dbReference type="Proteomes" id="UP000383932">
    <property type="component" value="Unassembled WGS sequence"/>
</dbReference>
<protein>
    <recommendedName>
        <fullName evidence="3">C2H2-type domain-containing protein</fullName>
    </recommendedName>
</protein>
<evidence type="ECO:0000259" key="3">
    <source>
        <dbReference type="PROSITE" id="PS50157"/>
    </source>
</evidence>
<dbReference type="InterPro" id="IPR013087">
    <property type="entry name" value="Znf_C2H2_type"/>
</dbReference>
<feature type="compositionally biased region" description="Basic and acidic residues" evidence="2">
    <location>
        <begin position="247"/>
        <end position="274"/>
    </location>
</feature>
<keyword evidence="1" id="KW-0862">Zinc</keyword>
<dbReference type="Gene3D" id="3.30.160.60">
    <property type="entry name" value="Classic Zinc Finger"/>
    <property type="match status" value="1"/>
</dbReference>
<keyword evidence="1" id="KW-0479">Metal-binding</keyword>
<evidence type="ECO:0000313" key="5">
    <source>
        <dbReference type="Proteomes" id="UP000383932"/>
    </source>
</evidence>
<name>A0A5N5QI65_9AGAM</name>
<reference evidence="4 5" key="1">
    <citation type="journal article" date="2019" name="Fungal Biol. Biotechnol.">
        <title>Draft genome sequence of fastidious pathogen Ceratobasidium theobromae, which causes vascular-streak dieback in Theobroma cacao.</title>
        <authorList>
            <person name="Ali S.S."/>
            <person name="Asman A."/>
            <person name="Shao J."/>
            <person name="Firmansyah A.P."/>
            <person name="Susilo A.W."/>
            <person name="Rosmana A."/>
            <person name="McMahon P."/>
            <person name="Junaid M."/>
            <person name="Guest D."/>
            <person name="Kheng T.Y."/>
            <person name="Meinhardt L.W."/>
            <person name="Bailey B.A."/>
        </authorList>
    </citation>
    <scope>NUCLEOTIDE SEQUENCE [LARGE SCALE GENOMIC DNA]</scope>
    <source>
        <strain evidence="4 5">CT2</strain>
    </source>
</reference>
<feature type="region of interest" description="Disordered" evidence="2">
    <location>
        <begin position="338"/>
        <end position="357"/>
    </location>
</feature>
<feature type="compositionally biased region" description="Basic and acidic residues" evidence="2">
    <location>
        <begin position="529"/>
        <end position="541"/>
    </location>
</feature>
<dbReference type="GO" id="GO:0008270">
    <property type="term" value="F:zinc ion binding"/>
    <property type="evidence" value="ECO:0007669"/>
    <property type="project" value="UniProtKB-KW"/>
</dbReference>
<dbReference type="AlphaFoldDB" id="A0A5N5QI65"/>
<comment type="caution">
    <text evidence="4">The sequence shown here is derived from an EMBL/GenBank/DDBJ whole genome shotgun (WGS) entry which is preliminary data.</text>
</comment>